<reference evidence="2 3" key="2">
    <citation type="submission" date="2016-10" db="EMBL/GenBank/DDBJ databases">
        <authorList>
            <person name="de Groot N.N."/>
        </authorList>
    </citation>
    <scope>NUCLEOTIDE SEQUENCE [LARGE SCALE GENOMIC DNA]</scope>
    <source>
        <strain evidence="2 3">BS2772</strain>
    </source>
</reference>
<proteinExistence type="predicted"/>
<dbReference type="EMBL" id="JXDI01000001">
    <property type="protein sequence ID" value="KAF2410583.1"/>
    <property type="molecule type" value="Genomic_DNA"/>
</dbReference>
<evidence type="ECO:0000313" key="3">
    <source>
        <dbReference type="Proteomes" id="UP000182470"/>
    </source>
</evidence>
<dbReference type="AlphaFoldDB" id="A0A1G9YIF2"/>
<protein>
    <submittedName>
        <fullName evidence="2">Uncharacterized protein</fullName>
    </submittedName>
</protein>
<keyword evidence="4" id="KW-1185">Reference proteome</keyword>
<dbReference type="Proteomes" id="UP000748067">
    <property type="component" value="Unassembled WGS sequence"/>
</dbReference>
<evidence type="ECO:0000313" key="4">
    <source>
        <dbReference type="Proteomes" id="UP000748067"/>
    </source>
</evidence>
<dbReference type="EMBL" id="LT629704">
    <property type="protein sequence ID" value="SDN08672.1"/>
    <property type="molecule type" value="Genomic_DNA"/>
</dbReference>
<accession>A0A1G9YIF2</accession>
<gene>
    <name evidence="1" type="ORF">PSAN_30160</name>
    <name evidence="2" type="ORF">SAMN04490179_2430</name>
</gene>
<sequence>MNGPLGTCLNDYLCVLAKNPTKYVPKAWLT</sequence>
<evidence type="ECO:0000313" key="1">
    <source>
        <dbReference type="EMBL" id="KAF2410583.1"/>
    </source>
</evidence>
<name>A0A1G9YIF2_9PSED</name>
<reference evidence="1 4" key="1">
    <citation type="submission" date="2015-01" db="EMBL/GenBank/DDBJ databases">
        <title>Genome Sequence of Pseudomonas antarctica CMS 35.</title>
        <authorList>
            <person name="Voget S."/>
            <person name="Chow J."/>
            <person name="Daniel R."/>
            <person name="Streit W."/>
        </authorList>
    </citation>
    <scope>NUCLEOTIDE SEQUENCE [LARGE SCALE GENOMIC DNA]</scope>
    <source>
        <strain evidence="1 4">CMS 35</strain>
    </source>
</reference>
<evidence type="ECO:0000313" key="2">
    <source>
        <dbReference type="EMBL" id="SDN08672.1"/>
    </source>
</evidence>
<organism evidence="2 3">
    <name type="scientific">Pseudomonas antarctica</name>
    <dbReference type="NCBI Taxonomy" id="219572"/>
    <lineage>
        <taxon>Bacteria</taxon>
        <taxon>Pseudomonadati</taxon>
        <taxon>Pseudomonadota</taxon>
        <taxon>Gammaproteobacteria</taxon>
        <taxon>Pseudomonadales</taxon>
        <taxon>Pseudomonadaceae</taxon>
        <taxon>Pseudomonas</taxon>
    </lineage>
</organism>
<dbReference type="Proteomes" id="UP000182470">
    <property type="component" value="Chromosome I"/>
</dbReference>